<dbReference type="InterPro" id="IPR002053">
    <property type="entry name" value="Glyco_hydro_25"/>
</dbReference>
<evidence type="ECO:0000256" key="1">
    <source>
        <dbReference type="ARBA" id="ARBA00010646"/>
    </source>
</evidence>
<sequence>MSSPGSTAYAVDLVSCAALTVSVSTFKCLKESQYDVVFIRGYTGAYQGQIDPFSDVNIKNAAAAGLGVEVVMIPQPTSASKTGAKQFDEMYEKLQEANITIRSIWVQVTSPRDWSTSSTANVNFLNSIFERALEHNLTIGIYTNSEEWDQITDSATTRNVKLW</sequence>
<proteinExistence type="inferred from homology"/>
<keyword evidence="4" id="KW-1185">Reference proteome</keyword>
<dbReference type="Proteomes" id="UP000230423">
    <property type="component" value="Unassembled WGS sequence"/>
</dbReference>
<dbReference type="AlphaFoldDB" id="A0A2G9U0B7"/>
<evidence type="ECO:0000313" key="3">
    <source>
        <dbReference type="EMBL" id="PIO63142.1"/>
    </source>
</evidence>
<keyword evidence="2" id="KW-0732">Signal</keyword>
<dbReference type="GO" id="GO:0009253">
    <property type="term" value="P:peptidoglycan catabolic process"/>
    <property type="evidence" value="ECO:0007669"/>
    <property type="project" value="InterPro"/>
</dbReference>
<dbReference type="GO" id="GO:0016998">
    <property type="term" value="P:cell wall macromolecule catabolic process"/>
    <property type="evidence" value="ECO:0007669"/>
    <property type="project" value="InterPro"/>
</dbReference>
<dbReference type="Gene3D" id="3.20.20.80">
    <property type="entry name" value="Glycosidases"/>
    <property type="match status" value="1"/>
</dbReference>
<dbReference type="InterPro" id="IPR017853">
    <property type="entry name" value="GH"/>
</dbReference>
<name>A0A2G9U0B7_TELCI</name>
<protein>
    <submittedName>
        <fullName evidence="3">Uncharacterized protein</fullName>
    </submittedName>
</protein>
<dbReference type="EMBL" id="KZ351239">
    <property type="protein sequence ID" value="PIO63142.1"/>
    <property type="molecule type" value="Genomic_DNA"/>
</dbReference>
<dbReference type="GO" id="GO:0007165">
    <property type="term" value="P:signal transduction"/>
    <property type="evidence" value="ECO:0007669"/>
    <property type="project" value="TreeGrafter"/>
</dbReference>
<evidence type="ECO:0000313" key="4">
    <source>
        <dbReference type="Proteomes" id="UP000230423"/>
    </source>
</evidence>
<organism evidence="3 4">
    <name type="scientific">Teladorsagia circumcincta</name>
    <name type="common">Brown stomach worm</name>
    <name type="synonym">Ostertagia circumcincta</name>
    <dbReference type="NCBI Taxonomy" id="45464"/>
    <lineage>
        <taxon>Eukaryota</taxon>
        <taxon>Metazoa</taxon>
        <taxon>Ecdysozoa</taxon>
        <taxon>Nematoda</taxon>
        <taxon>Chromadorea</taxon>
        <taxon>Rhabditida</taxon>
        <taxon>Rhabditina</taxon>
        <taxon>Rhabditomorpha</taxon>
        <taxon>Strongyloidea</taxon>
        <taxon>Trichostrongylidae</taxon>
        <taxon>Teladorsagia</taxon>
    </lineage>
</organism>
<dbReference type="GO" id="GO:0003796">
    <property type="term" value="F:lysozyme activity"/>
    <property type="evidence" value="ECO:0007669"/>
    <property type="project" value="InterPro"/>
</dbReference>
<comment type="similarity">
    <text evidence="1">Belongs to the glycosyl hydrolase 25 family.</text>
</comment>
<dbReference type="SUPFAM" id="SSF51445">
    <property type="entry name" value="(Trans)glycosidases"/>
    <property type="match status" value="1"/>
</dbReference>
<dbReference type="InterPro" id="IPR051595">
    <property type="entry name" value="GH25_Enzymes"/>
</dbReference>
<gene>
    <name evidence="3" type="ORF">TELCIR_15272</name>
</gene>
<dbReference type="PANTHER" id="PTHR23208:SF36">
    <property type="entry name" value="LYSOZYME-RELATED"/>
    <property type="match status" value="1"/>
</dbReference>
<dbReference type="OrthoDB" id="25039at2759"/>
<evidence type="ECO:0000256" key="2">
    <source>
        <dbReference type="ARBA" id="ARBA00022729"/>
    </source>
</evidence>
<dbReference type="PROSITE" id="PS51904">
    <property type="entry name" value="GLYCOSYL_HYDROL_F25_2"/>
    <property type="match status" value="1"/>
</dbReference>
<dbReference type="GO" id="GO:0045087">
    <property type="term" value="P:innate immune response"/>
    <property type="evidence" value="ECO:0007669"/>
    <property type="project" value="TreeGrafter"/>
</dbReference>
<reference evidence="3 4" key="1">
    <citation type="submission" date="2015-09" db="EMBL/GenBank/DDBJ databases">
        <title>Draft genome of the parasitic nematode Teladorsagia circumcincta isolate WARC Sus (inbred).</title>
        <authorList>
            <person name="Mitreva M."/>
        </authorList>
    </citation>
    <scope>NUCLEOTIDE SEQUENCE [LARGE SCALE GENOMIC DNA]</scope>
    <source>
        <strain evidence="3 4">S</strain>
    </source>
</reference>
<dbReference type="PANTHER" id="PTHR23208">
    <property type="entry name" value="LYSOZYME PROTEIN"/>
    <property type="match status" value="1"/>
</dbReference>
<accession>A0A2G9U0B7</accession>